<proteinExistence type="predicted"/>
<dbReference type="PANTHER" id="PTHR33977">
    <property type="entry name" value="ZINC ION BINDING PROTEIN"/>
    <property type="match status" value="1"/>
</dbReference>
<keyword evidence="2" id="KW-1185">Reference proteome</keyword>
<dbReference type="PANTHER" id="PTHR33977:SF1">
    <property type="entry name" value="ZINC ION BINDING PROTEIN"/>
    <property type="match status" value="1"/>
</dbReference>
<sequence>MARWDHIFSLPVQNPTLLEFSSADLVWSKIEGYQNNIDRLALIPFSRIDDFVSGKSSNQDCPTNFHAKVRRRKPKELKYKPKVDGILEYWCSFGLDDNRKGSLRPSRSTYVLKKNNAGRPNSKRGCRCHFIVNLLIVEPTVALIIYNNDKHVDEKGLPCHGPQDKKAAGTRAMCNTRIRDYESHRKMLVKSNSKQPCLGKVSTASCRILLPCPPMSYLTTEFPILQAW</sequence>
<dbReference type="OrthoDB" id="1655536at2759"/>
<gene>
    <name evidence="1" type="ORF">ANE_LOCUS14521</name>
</gene>
<evidence type="ECO:0000313" key="2">
    <source>
        <dbReference type="Proteomes" id="UP000489600"/>
    </source>
</evidence>
<name>A0A565BRS8_9BRAS</name>
<protein>
    <submittedName>
        <fullName evidence="1">Uncharacterized protein</fullName>
    </submittedName>
</protein>
<comment type="caution">
    <text evidence="1">The sequence shown here is derived from an EMBL/GenBank/DDBJ whole genome shotgun (WGS) entry which is preliminary data.</text>
</comment>
<accession>A0A565BRS8</accession>
<reference evidence="1" key="1">
    <citation type="submission" date="2019-07" db="EMBL/GenBank/DDBJ databases">
        <authorList>
            <person name="Dittberner H."/>
        </authorList>
    </citation>
    <scope>NUCLEOTIDE SEQUENCE [LARGE SCALE GENOMIC DNA]</scope>
</reference>
<evidence type="ECO:0000313" key="1">
    <source>
        <dbReference type="EMBL" id="VVB04077.1"/>
    </source>
</evidence>
<organism evidence="1 2">
    <name type="scientific">Arabis nemorensis</name>
    <dbReference type="NCBI Taxonomy" id="586526"/>
    <lineage>
        <taxon>Eukaryota</taxon>
        <taxon>Viridiplantae</taxon>
        <taxon>Streptophyta</taxon>
        <taxon>Embryophyta</taxon>
        <taxon>Tracheophyta</taxon>
        <taxon>Spermatophyta</taxon>
        <taxon>Magnoliopsida</taxon>
        <taxon>eudicotyledons</taxon>
        <taxon>Gunneridae</taxon>
        <taxon>Pentapetalae</taxon>
        <taxon>rosids</taxon>
        <taxon>malvids</taxon>
        <taxon>Brassicales</taxon>
        <taxon>Brassicaceae</taxon>
        <taxon>Arabideae</taxon>
        <taxon>Arabis</taxon>
    </lineage>
</organism>
<dbReference type="AlphaFoldDB" id="A0A565BRS8"/>
<dbReference type="Proteomes" id="UP000489600">
    <property type="component" value="Unassembled WGS sequence"/>
</dbReference>
<dbReference type="EMBL" id="CABITT030000005">
    <property type="protein sequence ID" value="VVB04077.1"/>
    <property type="molecule type" value="Genomic_DNA"/>
</dbReference>